<feature type="transmembrane region" description="Helical" evidence="7">
    <location>
        <begin position="340"/>
        <end position="363"/>
    </location>
</feature>
<evidence type="ECO:0000256" key="2">
    <source>
        <dbReference type="ARBA" id="ARBA00022475"/>
    </source>
</evidence>
<dbReference type="CDD" id="cd17324">
    <property type="entry name" value="MFS_NepI_like"/>
    <property type="match status" value="1"/>
</dbReference>
<dbReference type="EMBL" id="JAKRKC020000001">
    <property type="protein sequence ID" value="MCK2217420.1"/>
    <property type="molecule type" value="Genomic_DNA"/>
</dbReference>
<accession>A0ABT0FYN1</accession>
<evidence type="ECO:0000256" key="3">
    <source>
        <dbReference type="ARBA" id="ARBA00022692"/>
    </source>
</evidence>
<evidence type="ECO:0000313" key="10">
    <source>
        <dbReference type="Proteomes" id="UP001317259"/>
    </source>
</evidence>
<dbReference type="InterPro" id="IPR036259">
    <property type="entry name" value="MFS_trans_sf"/>
</dbReference>
<keyword evidence="5 7" id="KW-0472">Membrane</keyword>
<comment type="subcellular location">
    <subcellularLocation>
        <location evidence="1">Cell membrane</location>
        <topology evidence="1">Multi-pass membrane protein</topology>
    </subcellularLocation>
</comment>
<dbReference type="InterPro" id="IPR011701">
    <property type="entry name" value="MFS"/>
</dbReference>
<evidence type="ECO:0000256" key="5">
    <source>
        <dbReference type="ARBA" id="ARBA00023136"/>
    </source>
</evidence>
<name>A0ABT0FYN1_9ACTN</name>
<feature type="transmembrane region" description="Helical" evidence="7">
    <location>
        <begin position="99"/>
        <end position="120"/>
    </location>
</feature>
<sequence length="425" mass="42229">MPLAVYILGLSIFAQGTSELMLAGLLPELAADLGVSVPRAGLLISAFAMGMLVGAPVLAVVTLRWPRRTALLTFLAVFALTHVVGALTSDYATLFVTRVAGAFVYAGFWAVAAGTVIGLVPAEARGRAMSVLAGGLTVATVLGLSLGTVIGQHLGWRAAFWAVAGMTLLAGAGVLATLPGRRAAHPAQEPAQEPAQQPDQQPAAVPAEPGAAASRLAAELRALGDPRLWLAYATTALTTGALLASFSYLSATLTATTGLAPAWVPAVLALYGLGALVGITAGGRTADARPFPTLFAGVTGLVVTSAALALAASVPVLAVVLVLLLGAFGFGTNPALQTRAFALAGGAPTLAAAGNVAAFNVGITAGPWLGGLAIDAGLGYPSVSWIGAAIGVAALGAVALSARLSRTPAAAVQERVGTGDIRSAL</sequence>
<reference evidence="9 10" key="1">
    <citation type="submission" date="2022-04" db="EMBL/GenBank/DDBJ databases">
        <title>Genome draft of Actinomadura sp. ATCC 31491.</title>
        <authorList>
            <person name="Shi X."/>
            <person name="Du Y."/>
        </authorList>
    </citation>
    <scope>NUCLEOTIDE SEQUENCE [LARGE SCALE GENOMIC DNA]</scope>
    <source>
        <strain evidence="9 10">ATCC 31491</strain>
    </source>
</reference>
<feature type="transmembrane region" description="Helical" evidence="7">
    <location>
        <begin position="291"/>
        <end position="310"/>
    </location>
</feature>
<dbReference type="RefSeq" id="WP_242383092.1">
    <property type="nucleotide sequence ID" value="NZ_JAKRKC020000001.1"/>
</dbReference>
<feature type="transmembrane region" description="Helical" evidence="7">
    <location>
        <begin position="229"/>
        <end position="250"/>
    </location>
</feature>
<evidence type="ECO:0000256" key="6">
    <source>
        <dbReference type="SAM" id="MobiDB-lite"/>
    </source>
</evidence>
<dbReference type="PROSITE" id="PS50850">
    <property type="entry name" value="MFS"/>
    <property type="match status" value="1"/>
</dbReference>
<evidence type="ECO:0000256" key="7">
    <source>
        <dbReference type="SAM" id="Phobius"/>
    </source>
</evidence>
<feature type="transmembrane region" description="Helical" evidence="7">
    <location>
        <begin position="70"/>
        <end position="87"/>
    </location>
</feature>
<keyword evidence="2" id="KW-1003">Cell membrane</keyword>
<feature type="transmembrane region" description="Helical" evidence="7">
    <location>
        <begin position="158"/>
        <end position="178"/>
    </location>
</feature>
<gene>
    <name evidence="9" type="ORF">MF672_027055</name>
</gene>
<dbReference type="Pfam" id="PF07690">
    <property type="entry name" value="MFS_1"/>
    <property type="match status" value="1"/>
</dbReference>
<keyword evidence="3 7" id="KW-0812">Transmembrane</keyword>
<feature type="transmembrane region" description="Helical" evidence="7">
    <location>
        <begin position="42"/>
        <end position="63"/>
    </location>
</feature>
<dbReference type="Gene3D" id="1.20.1250.20">
    <property type="entry name" value="MFS general substrate transporter like domains"/>
    <property type="match status" value="2"/>
</dbReference>
<dbReference type="Proteomes" id="UP001317259">
    <property type="component" value="Unassembled WGS sequence"/>
</dbReference>
<comment type="caution">
    <text evidence="9">The sequence shown here is derived from an EMBL/GenBank/DDBJ whole genome shotgun (WGS) entry which is preliminary data.</text>
</comment>
<feature type="region of interest" description="Disordered" evidence="6">
    <location>
        <begin position="183"/>
        <end position="208"/>
    </location>
</feature>
<feature type="transmembrane region" description="Helical" evidence="7">
    <location>
        <begin position="132"/>
        <end position="152"/>
    </location>
</feature>
<evidence type="ECO:0000256" key="1">
    <source>
        <dbReference type="ARBA" id="ARBA00004651"/>
    </source>
</evidence>
<keyword evidence="4 7" id="KW-1133">Transmembrane helix</keyword>
<proteinExistence type="predicted"/>
<dbReference type="NCBIfam" id="NF033135">
    <property type="entry name" value="cmx_cmrA"/>
    <property type="match status" value="1"/>
</dbReference>
<feature type="transmembrane region" description="Helical" evidence="7">
    <location>
        <begin position="383"/>
        <end position="402"/>
    </location>
</feature>
<organism evidence="9 10">
    <name type="scientific">Actinomadura luzonensis</name>
    <dbReference type="NCBI Taxonomy" id="2805427"/>
    <lineage>
        <taxon>Bacteria</taxon>
        <taxon>Bacillati</taxon>
        <taxon>Actinomycetota</taxon>
        <taxon>Actinomycetes</taxon>
        <taxon>Streptosporangiales</taxon>
        <taxon>Thermomonosporaceae</taxon>
        <taxon>Actinomadura</taxon>
    </lineage>
</organism>
<dbReference type="InterPro" id="IPR020846">
    <property type="entry name" value="MFS_dom"/>
</dbReference>
<feature type="transmembrane region" description="Helical" evidence="7">
    <location>
        <begin position="316"/>
        <end position="333"/>
    </location>
</feature>
<feature type="domain" description="Major facilitator superfamily (MFS) profile" evidence="8">
    <location>
        <begin position="4"/>
        <end position="406"/>
    </location>
</feature>
<evidence type="ECO:0000256" key="4">
    <source>
        <dbReference type="ARBA" id="ARBA00022989"/>
    </source>
</evidence>
<protein>
    <submittedName>
        <fullName evidence="9">MFS transporter</fullName>
    </submittedName>
</protein>
<dbReference type="PANTHER" id="PTHR43124:SF3">
    <property type="entry name" value="CHLORAMPHENICOL EFFLUX PUMP RV0191"/>
    <property type="match status" value="1"/>
</dbReference>
<feature type="transmembrane region" description="Helical" evidence="7">
    <location>
        <begin position="262"/>
        <end position="279"/>
    </location>
</feature>
<evidence type="ECO:0000259" key="8">
    <source>
        <dbReference type="PROSITE" id="PS50850"/>
    </source>
</evidence>
<dbReference type="InterPro" id="IPR050189">
    <property type="entry name" value="MFS_Efflux_Transporters"/>
</dbReference>
<dbReference type="SUPFAM" id="SSF103473">
    <property type="entry name" value="MFS general substrate transporter"/>
    <property type="match status" value="1"/>
</dbReference>
<evidence type="ECO:0000313" key="9">
    <source>
        <dbReference type="EMBL" id="MCK2217420.1"/>
    </source>
</evidence>
<keyword evidence="10" id="KW-1185">Reference proteome</keyword>
<dbReference type="PANTHER" id="PTHR43124">
    <property type="entry name" value="PURINE EFFLUX PUMP PBUE"/>
    <property type="match status" value="1"/>
</dbReference>